<proteinExistence type="predicted"/>
<protein>
    <recommendedName>
        <fullName evidence="3">Peptidylprolyl isomerase</fullName>
    </recommendedName>
</protein>
<evidence type="ECO:0000313" key="2">
    <source>
        <dbReference type="Proteomes" id="UP000490060"/>
    </source>
</evidence>
<reference evidence="1 2" key="1">
    <citation type="submission" date="2017-11" db="EMBL/GenBank/DDBJ databases">
        <authorList>
            <person name="Duchaud E."/>
        </authorList>
    </citation>
    <scope>NUCLEOTIDE SEQUENCE [LARGE SCALE GENOMIC DNA]</scope>
    <source>
        <strain evidence="1 2">TNO010</strain>
    </source>
</reference>
<dbReference type="RefSeq" id="WP_058885168.1">
    <property type="nucleotide sequence ID" value="NZ_JAFMUG010000004.1"/>
</dbReference>
<organism evidence="1 2">
    <name type="scientific">Tenacibaculum finnmarkense genomovar ulcerans</name>
    <dbReference type="NCBI Taxonomy" id="2781388"/>
    <lineage>
        <taxon>Bacteria</taxon>
        <taxon>Pseudomonadati</taxon>
        <taxon>Bacteroidota</taxon>
        <taxon>Flavobacteriia</taxon>
        <taxon>Flavobacteriales</taxon>
        <taxon>Flavobacteriaceae</taxon>
        <taxon>Tenacibaculum</taxon>
        <taxon>Tenacibaculum finnmarkense</taxon>
    </lineage>
</organism>
<gene>
    <name evidence="1" type="ORF">TNO010_520076</name>
</gene>
<dbReference type="Proteomes" id="UP000490060">
    <property type="component" value="Unassembled WGS sequence"/>
</dbReference>
<name>A0A2I2MAW9_9FLAO</name>
<evidence type="ECO:0000313" key="1">
    <source>
        <dbReference type="EMBL" id="SOU89689.1"/>
    </source>
</evidence>
<evidence type="ECO:0008006" key="3">
    <source>
        <dbReference type="Google" id="ProtNLM"/>
    </source>
</evidence>
<dbReference type="EMBL" id="OENE01000048">
    <property type="protein sequence ID" value="SOU89689.1"/>
    <property type="molecule type" value="Genomic_DNA"/>
</dbReference>
<dbReference type="PROSITE" id="PS51257">
    <property type="entry name" value="PROKAR_LIPOPROTEIN"/>
    <property type="match status" value="1"/>
</dbReference>
<sequence length="298" mass="35135">MSLKKHIISKKIIKKTLFFLIALSVVSCDFISLKTKKVSEQHKPIATVYNKNLYKKDIEELLPKDINPKDSVVMARGFIYSWAKKQLLLAKAEENISELNSKKIADLVHNYKNSLYINGYKERLIKQQLDTVVALQEIETYYYKNKENFKLNEEILQFEYINFGKDFLDKAEVIKNFKSSKQSDREELERYLLNFKSYRLGDTTWVPFSYLPKIIPPFQLQTTQSLLKISKYIQKEDSLGVYLVAVKKRLPKNASAPLIFVRPRIKQIILHKRKLELIREIEKTLINDAIQNKNFKEY</sequence>
<accession>A0A2I2MAW9</accession>
<dbReference type="AlphaFoldDB" id="A0A2I2MAW9"/>